<protein>
    <submittedName>
        <fullName evidence="1">Uncharacterized protein</fullName>
    </submittedName>
</protein>
<dbReference type="Proteomes" id="UP001374584">
    <property type="component" value="Unassembled WGS sequence"/>
</dbReference>
<dbReference type="AlphaFoldDB" id="A0AAN9R3C3"/>
<name>A0AAN9R3C3_PHACN</name>
<reference evidence="1 2" key="1">
    <citation type="submission" date="2024-01" db="EMBL/GenBank/DDBJ databases">
        <title>The genomes of 5 underutilized Papilionoideae crops provide insights into root nodulation and disease resistanc.</title>
        <authorList>
            <person name="Jiang F."/>
        </authorList>
    </citation>
    <scope>NUCLEOTIDE SEQUENCE [LARGE SCALE GENOMIC DNA]</scope>
    <source>
        <strain evidence="1">JINMINGXINNONG_FW02</strain>
        <tissue evidence="1">Leaves</tissue>
    </source>
</reference>
<evidence type="ECO:0000313" key="1">
    <source>
        <dbReference type="EMBL" id="KAK7356569.1"/>
    </source>
</evidence>
<keyword evidence="2" id="KW-1185">Reference proteome</keyword>
<evidence type="ECO:0000313" key="2">
    <source>
        <dbReference type="Proteomes" id="UP001374584"/>
    </source>
</evidence>
<gene>
    <name evidence="1" type="ORF">VNO80_15843</name>
</gene>
<comment type="caution">
    <text evidence="1">The sequence shown here is derived from an EMBL/GenBank/DDBJ whole genome shotgun (WGS) entry which is preliminary data.</text>
</comment>
<sequence>MLTLVLINDTGIAKCTVNLLQNSEGDMLDSRVTRDRRSESHLPKTLILLLLLLPFLLPLLRSHSKP</sequence>
<organism evidence="1 2">
    <name type="scientific">Phaseolus coccineus</name>
    <name type="common">Scarlet runner bean</name>
    <name type="synonym">Phaseolus multiflorus</name>
    <dbReference type="NCBI Taxonomy" id="3886"/>
    <lineage>
        <taxon>Eukaryota</taxon>
        <taxon>Viridiplantae</taxon>
        <taxon>Streptophyta</taxon>
        <taxon>Embryophyta</taxon>
        <taxon>Tracheophyta</taxon>
        <taxon>Spermatophyta</taxon>
        <taxon>Magnoliopsida</taxon>
        <taxon>eudicotyledons</taxon>
        <taxon>Gunneridae</taxon>
        <taxon>Pentapetalae</taxon>
        <taxon>rosids</taxon>
        <taxon>fabids</taxon>
        <taxon>Fabales</taxon>
        <taxon>Fabaceae</taxon>
        <taxon>Papilionoideae</taxon>
        <taxon>50 kb inversion clade</taxon>
        <taxon>NPAAA clade</taxon>
        <taxon>indigoferoid/millettioid clade</taxon>
        <taxon>Phaseoleae</taxon>
        <taxon>Phaseolus</taxon>
    </lineage>
</organism>
<accession>A0AAN9R3C3</accession>
<proteinExistence type="predicted"/>
<dbReference type="EMBL" id="JAYMYR010000006">
    <property type="protein sequence ID" value="KAK7356569.1"/>
    <property type="molecule type" value="Genomic_DNA"/>
</dbReference>